<dbReference type="OrthoDB" id="539213at2759"/>
<protein>
    <submittedName>
        <fullName evidence="1">Uncharacterized protein</fullName>
    </submittedName>
</protein>
<dbReference type="SUPFAM" id="SSF48403">
    <property type="entry name" value="Ankyrin repeat"/>
    <property type="match status" value="1"/>
</dbReference>
<dbReference type="AlphaFoldDB" id="A0A4R0RI74"/>
<dbReference type="Gene3D" id="1.25.40.20">
    <property type="entry name" value="Ankyrin repeat-containing domain"/>
    <property type="match status" value="1"/>
</dbReference>
<gene>
    <name evidence="1" type="ORF">EIP91_000441</name>
</gene>
<accession>A0A4R0RI74</accession>
<organism evidence="1 2">
    <name type="scientific">Steccherinum ochraceum</name>
    <dbReference type="NCBI Taxonomy" id="92696"/>
    <lineage>
        <taxon>Eukaryota</taxon>
        <taxon>Fungi</taxon>
        <taxon>Dikarya</taxon>
        <taxon>Basidiomycota</taxon>
        <taxon>Agaricomycotina</taxon>
        <taxon>Agaricomycetes</taxon>
        <taxon>Polyporales</taxon>
        <taxon>Steccherinaceae</taxon>
        <taxon>Steccherinum</taxon>
    </lineage>
</organism>
<dbReference type="EMBL" id="RWJN01000108">
    <property type="protein sequence ID" value="TCD67156.1"/>
    <property type="molecule type" value="Genomic_DNA"/>
</dbReference>
<name>A0A4R0RI74_9APHY</name>
<proteinExistence type="predicted"/>
<evidence type="ECO:0000313" key="1">
    <source>
        <dbReference type="EMBL" id="TCD67156.1"/>
    </source>
</evidence>
<comment type="caution">
    <text evidence="1">The sequence shown here is derived from an EMBL/GenBank/DDBJ whole genome shotgun (WGS) entry which is preliminary data.</text>
</comment>
<reference evidence="1 2" key="1">
    <citation type="submission" date="2018-11" db="EMBL/GenBank/DDBJ databases">
        <title>Genome assembly of Steccherinum ochraceum LE-BIN_3174, the white-rot fungus of the Steccherinaceae family (The Residual Polyporoid clade, Polyporales, Basidiomycota).</title>
        <authorList>
            <person name="Fedorova T.V."/>
            <person name="Glazunova O.A."/>
            <person name="Landesman E.O."/>
            <person name="Moiseenko K.V."/>
            <person name="Psurtseva N.V."/>
            <person name="Savinova O.S."/>
            <person name="Shakhova N.V."/>
            <person name="Tyazhelova T.V."/>
            <person name="Vasina D.V."/>
        </authorList>
    </citation>
    <scope>NUCLEOTIDE SEQUENCE [LARGE SCALE GENOMIC DNA]</scope>
    <source>
        <strain evidence="1 2">LE-BIN_3174</strain>
    </source>
</reference>
<dbReference type="STRING" id="92696.A0A4R0RI74"/>
<dbReference type="Proteomes" id="UP000292702">
    <property type="component" value="Unassembled WGS sequence"/>
</dbReference>
<keyword evidence="2" id="KW-1185">Reference proteome</keyword>
<sequence length="266" mass="30365">MFRLETLPAELLYDIFIFALNEHFPHTSKRIYSVFKYAPLSIHAEYIIFKSLPTDDLPSKTLRFPICTLPVLQTLLRIPAYASILSKHSKSTTKLPRRIFQSLTPNPRIRPIGMKRRNREPWSTEDAPIPLLRFLLDEPRIPNPDWNYSKGYPLAKAVMAQFIPLVRFLLENGASPACKDGLAVRVAITKKNLGLVRMLIEPEAAVKNKGGSSGRNVRRKLEDRVKPDSEMLKAAMKADARDIVHYLINEKGCVPNMQTVLMMRET</sequence>
<evidence type="ECO:0000313" key="2">
    <source>
        <dbReference type="Proteomes" id="UP000292702"/>
    </source>
</evidence>
<dbReference type="InterPro" id="IPR036770">
    <property type="entry name" value="Ankyrin_rpt-contain_sf"/>
</dbReference>